<dbReference type="eggNOG" id="ENOG5030VZU">
    <property type="taxonomic scope" value="Bacteria"/>
</dbReference>
<organism evidence="1 2">
    <name type="scientific">Nonlabens tegetincola</name>
    <dbReference type="NCBI Taxonomy" id="323273"/>
    <lineage>
        <taxon>Bacteria</taxon>
        <taxon>Pseudomonadati</taxon>
        <taxon>Bacteroidota</taxon>
        <taxon>Flavobacteriia</taxon>
        <taxon>Flavobacteriales</taxon>
        <taxon>Flavobacteriaceae</taxon>
        <taxon>Nonlabens</taxon>
    </lineage>
</organism>
<name>A0A090Q128_9FLAO</name>
<dbReference type="RefSeq" id="WP_179944159.1">
    <property type="nucleotide sequence ID" value="NZ_BBML01000003.1"/>
</dbReference>
<dbReference type="Proteomes" id="UP000029221">
    <property type="component" value="Unassembled WGS sequence"/>
</dbReference>
<dbReference type="EMBL" id="BBML01000003">
    <property type="protein sequence ID" value="GAK96794.1"/>
    <property type="molecule type" value="Genomic_DNA"/>
</dbReference>
<keyword evidence="2" id="KW-1185">Reference proteome</keyword>
<accession>A0A090Q128</accession>
<proteinExistence type="predicted"/>
<gene>
    <name evidence="1" type="ORF">JCM19294_1103</name>
</gene>
<evidence type="ECO:0000313" key="2">
    <source>
        <dbReference type="Proteomes" id="UP000029221"/>
    </source>
</evidence>
<dbReference type="STRING" id="319236.BST91_03210"/>
<evidence type="ECO:0000313" key="1">
    <source>
        <dbReference type="EMBL" id="GAK96794.1"/>
    </source>
</evidence>
<reference evidence="1" key="1">
    <citation type="journal article" date="2014" name="Genome Announc.">
        <title>Draft Genome Sequences of Marine Flavobacterium Nonlabens Strains NR17, NR24, NR27, NR32, NR33, and Ara13.</title>
        <authorList>
            <person name="Nakanishi M."/>
            <person name="Meirelles P."/>
            <person name="Suzuki R."/>
            <person name="Takatani N."/>
            <person name="Mino S."/>
            <person name="Suda W."/>
            <person name="Oshima K."/>
            <person name="Hattori M."/>
            <person name="Ohkuma M."/>
            <person name="Hosokawa M."/>
            <person name="Miyashita K."/>
            <person name="Thompson F.L."/>
            <person name="Niwa A."/>
            <person name="Sawabe T."/>
            <person name="Sawabe T."/>
        </authorList>
    </citation>
    <scope>NUCLEOTIDE SEQUENCE [LARGE SCALE GENOMIC DNA]</scope>
    <source>
        <strain evidence="1">JCM 19294</strain>
    </source>
</reference>
<comment type="caution">
    <text evidence="1">The sequence shown here is derived from an EMBL/GenBank/DDBJ whole genome shotgun (WGS) entry which is preliminary data.</text>
</comment>
<protein>
    <submittedName>
        <fullName evidence="1">Uncharacterized protein</fullName>
    </submittedName>
</protein>
<dbReference type="AlphaFoldDB" id="A0A090Q128"/>
<sequence length="436" mass="51605">MNNTVNFTKFPVYLIIIVTFFSSQINAQKQYFDQFGEALTKKEFRKLKRKGSDSLLDITSMDNQVNELRLRRKIVEVSNFNEEINTINQITGNSFDTEKPLLILYYPTIEEATLVRDELLISKHWYTREYAIIFREINKSLGNILIIAGPNPFNIKLPGIYNDDLNYFKYTYFNSKISTASFFYLSEENSFIEPVDFMITYASLNQRKWISIKDYKPVKNDSVTEEIVTVNNLLQPTKVPKTNQLVKKIEYFTLNQTKVFKVIHEMDEVKTIDTVLRNNLADYLFDISGQVVERNDTIVIDFNKYYTYQDYSLIYEIKRRLKRTVEREGNQKYFHVVEPGSLYIPEEGYYDFEDNIRKTFLPEYSNHLGSLIVIFPDGKMTLSNSEEFEFDIYDLLDYEKFKRTRERWYKSNTSMGIVTPSVQEPRKQFNPALLNQ</sequence>